<dbReference type="PANTHER" id="PTHR33116:SF82">
    <property type="entry name" value="RNASE H FAMILY PROTEIN"/>
    <property type="match status" value="1"/>
</dbReference>
<dbReference type="GeneID" id="140004815"/>
<dbReference type="SUPFAM" id="SSF53098">
    <property type="entry name" value="Ribonuclease H-like"/>
    <property type="match status" value="1"/>
</dbReference>
<dbReference type="Pfam" id="PF13966">
    <property type="entry name" value="zf-RVT"/>
    <property type="match status" value="1"/>
</dbReference>
<dbReference type="Pfam" id="PF13456">
    <property type="entry name" value="RVT_3"/>
    <property type="match status" value="1"/>
</dbReference>
<dbReference type="InterPro" id="IPR036397">
    <property type="entry name" value="RNaseH_sf"/>
</dbReference>
<feature type="compositionally biased region" description="Basic and acidic residues" evidence="1">
    <location>
        <begin position="287"/>
        <end position="306"/>
    </location>
</feature>
<evidence type="ECO:0000256" key="1">
    <source>
        <dbReference type="SAM" id="MobiDB-lite"/>
    </source>
</evidence>
<dbReference type="InterPro" id="IPR025558">
    <property type="entry name" value="DUF4283"/>
</dbReference>
<feature type="region of interest" description="Disordered" evidence="1">
    <location>
        <begin position="279"/>
        <end position="306"/>
    </location>
</feature>
<dbReference type="Pfam" id="PF00078">
    <property type="entry name" value="RVT_1"/>
    <property type="match status" value="1"/>
</dbReference>
<protein>
    <recommendedName>
        <fullName evidence="2">Reverse transcriptase domain-containing protein</fullName>
    </recommendedName>
</protein>
<dbReference type="PROSITE" id="PS50878">
    <property type="entry name" value="RT_POL"/>
    <property type="match status" value="1"/>
</dbReference>
<organism evidence="3 4">
    <name type="scientific">Coffea arabica</name>
    <name type="common">Arabian coffee</name>
    <dbReference type="NCBI Taxonomy" id="13443"/>
    <lineage>
        <taxon>Eukaryota</taxon>
        <taxon>Viridiplantae</taxon>
        <taxon>Streptophyta</taxon>
        <taxon>Embryophyta</taxon>
        <taxon>Tracheophyta</taxon>
        <taxon>Spermatophyta</taxon>
        <taxon>Magnoliopsida</taxon>
        <taxon>eudicotyledons</taxon>
        <taxon>Gunneridae</taxon>
        <taxon>Pentapetalae</taxon>
        <taxon>asterids</taxon>
        <taxon>lamiids</taxon>
        <taxon>Gentianales</taxon>
        <taxon>Rubiaceae</taxon>
        <taxon>Ixoroideae</taxon>
        <taxon>Gardenieae complex</taxon>
        <taxon>Bertiereae - Coffeeae clade</taxon>
        <taxon>Coffeeae</taxon>
        <taxon>Coffea</taxon>
    </lineage>
</organism>
<dbReference type="SUPFAM" id="SSF56219">
    <property type="entry name" value="DNase I-like"/>
    <property type="match status" value="1"/>
</dbReference>
<keyword evidence="3" id="KW-1185">Reference proteome</keyword>
<gene>
    <name evidence="4" type="primary">LOC140004815</name>
</gene>
<dbReference type="Gene3D" id="3.30.420.10">
    <property type="entry name" value="Ribonuclease H-like superfamily/Ribonuclease H"/>
    <property type="match status" value="1"/>
</dbReference>
<sequence length="1691" mass="190542">MAGQAALQPPAGGQSLPSPTFQKKSFSELFGNAAAQPILTINAVSSTHRGEPAILFSQTDLTTLAAPYKFALVGKFSKGRPSMEDLRKFFFSLDLKETAKVGLLDSRHVVINLGNEVDFHRIWARGIWYVYGAPMRVLKWSPAFHVDKEPSVVPVWFKLPKLPLHYFNKECLFQIAGILGNPLFVDSATMVASRPSVARVCVEVDLLKPLTPRVWIGNGDHESFWQALIPESLPKYCSHCFKQGHILEDCHMLYPDLKIQRPLATKKQDGHARFQTISSPALATIGKQDDHSGNSKQDDQSGKEVHPIIVPATTEEDVGVVDKEGPSKNTNPLVEEANICTGIFTEPADTLAVVSQHDLDGLEDTITVAPTGDGLELMDGKENQQASSSEQNALVIDISHCGVLEDLQAKQSSAVADIFNLDPIIQQVSEKLQHEEGLQVVTHGKPKGVRAKFSSDRSLRSKAKCTALQRVELWNSLLADKPTQSAWLLVGDFNVIVSEEEKRGGVPFTPEEGWELLNFMSQAGIFDVGYSGSIFTWCNNRYGRARIWKRLDRLLMNQVSSNLGLGFDVQHLCRDPSDHAPLLLSAHTKLDNKPKPFRFLNFWTSKPELLDVVRCNWIGNFSGPPLKVLAAKLRNVKMALRMWSREVFGDIFEAVKVAEQRALNAEVSYDADPSQPNLVVLHEAQAQLRRSHATENMFWQQKSRIKWLKDGDRNSKYFHSVVVERQSRSLIHRIKSSDGKWLDSTSDIEGEAESFFKRLFTDESYAQSFETLEVIPRLISSLDNVMLEKIPSKEEVKLVVFSMDGDSAAGPDGFSGKFFTFAWDIVAEDVYAAVISFFCGEVLPRSISSTSIVLIPKSQSPQDFTQFRPISLCNFINKVISKILSDRLSRLLPKIISPQQSGFVREWHISDNFLLAQELISGIRQPNQGGNVVLKLDMAKAYDRVSWIFLLQVLRRFGFSERWIDMIWRLISNVWFSVLINGSPCGFFQSTRGLRQGDPISPALFIIGAEVLSRSLNSLVGQRGFLPFKVPTSCPIVTHLAYADDVIIFCSGVKRTLKKVMSVLENYCCVSGQQLNSQKSCFVDHEALTLPRKRVISHISGFQAKSLPLRYLGCTLYSGRRKSSYFSDICTSVAKRILSWKEKLLSSGGRLVLLKNVLSSLPIHVLAATTPPKGVLRTLEKAFANFLWGTTDKGSRYHWIAWDSLCKPYAEGGVGVRALTDVFNAFSLKLWWSLRQRQSLWAEFMYNKYLHKLHACEAEFQPLQSIDIFGDHTVADFVSNGQWNIPMLRQWLPENIVSTILQITPPDVVSNQPDRMVWDLEISGSFSFSSAYKVVRTVANTSIFSSSIWVKDLPAKISFFMMRMLSWRLPVQDVLQRFGVCGPSRCVCYQNPGFDSIDHVFCTGEIPRQVWKSFQVDIGEFVTPSTVKHAVIQWWLLLAKNIKLKLVYQLLPSLICWHLWKARNTAVWEGKVLSVMQIHTFVLSDLYDIFQLHFTDIGVGRYSWPYFYSSLVSWKKPFKFILVRWIPPVLTTCKLNTDGSSLGNPGRSGGGGVLRNSSGVFLLGFACYWGDIPSLHSELKALLFGVKLCVMRGFFCLHLELDSSLLVQMVKGISRCPWGLQRELDQLLTFRHFFQSVTHCYRQANLPADCLSKVGTELKSNIVYDSWLELPRLVRGDLKLDRLGYPNFRVY</sequence>
<name>A0ABM4U1A2_COFAR</name>
<dbReference type="Proteomes" id="UP001652660">
    <property type="component" value="Chromosome 4c"/>
</dbReference>
<dbReference type="InterPro" id="IPR000477">
    <property type="entry name" value="RT_dom"/>
</dbReference>
<dbReference type="CDD" id="cd06222">
    <property type="entry name" value="RNase_H_like"/>
    <property type="match status" value="1"/>
</dbReference>
<evidence type="ECO:0000313" key="3">
    <source>
        <dbReference type="Proteomes" id="UP001652660"/>
    </source>
</evidence>
<evidence type="ECO:0000259" key="2">
    <source>
        <dbReference type="PROSITE" id="PS50878"/>
    </source>
</evidence>
<accession>A0ABM4U1A2</accession>
<evidence type="ECO:0000313" key="4">
    <source>
        <dbReference type="RefSeq" id="XP_071901065.1"/>
    </source>
</evidence>
<reference evidence="4" key="1">
    <citation type="submission" date="2025-08" db="UniProtKB">
        <authorList>
            <consortium name="RefSeq"/>
        </authorList>
    </citation>
    <scope>IDENTIFICATION</scope>
    <source>
        <tissue evidence="4">Leaves</tissue>
    </source>
</reference>
<dbReference type="InterPro" id="IPR026960">
    <property type="entry name" value="RVT-Znf"/>
</dbReference>
<dbReference type="RefSeq" id="XP_071901065.1">
    <property type="nucleotide sequence ID" value="XM_072044964.1"/>
</dbReference>
<dbReference type="CDD" id="cd01650">
    <property type="entry name" value="RT_nLTR_like"/>
    <property type="match status" value="1"/>
</dbReference>
<dbReference type="Gene3D" id="3.60.10.10">
    <property type="entry name" value="Endonuclease/exonuclease/phosphatase"/>
    <property type="match status" value="1"/>
</dbReference>
<dbReference type="InterPro" id="IPR036691">
    <property type="entry name" value="Endo/exonu/phosph_ase_sf"/>
</dbReference>
<dbReference type="InterPro" id="IPR002156">
    <property type="entry name" value="RNaseH_domain"/>
</dbReference>
<dbReference type="InterPro" id="IPR012337">
    <property type="entry name" value="RNaseH-like_sf"/>
</dbReference>
<dbReference type="SUPFAM" id="SSF56672">
    <property type="entry name" value="DNA/RNA polymerases"/>
    <property type="match status" value="1"/>
</dbReference>
<dbReference type="InterPro" id="IPR044730">
    <property type="entry name" value="RNase_H-like_dom_plant"/>
</dbReference>
<feature type="domain" description="Reverse transcriptase" evidence="2">
    <location>
        <begin position="836"/>
        <end position="1116"/>
    </location>
</feature>
<dbReference type="InterPro" id="IPR043502">
    <property type="entry name" value="DNA/RNA_pol_sf"/>
</dbReference>
<dbReference type="PANTHER" id="PTHR33116">
    <property type="entry name" value="REVERSE TRANSCRIPTASE ZINC-BINDING DOMAIN-CONTAINING PROTEIN-RELATED-RELATED"/>
    <property type="match status" value="1"/>
</dbReference>
<proteinExistence type="predicted"/>
<dbReference type="Pfam" id="PF14111">
    <property type="entry name" value="DUF4283"/>
    <property type="match status" value="1"/>
</dbReference>